<dbReference type="SUPFAM" id="SSF55073">
    <property type="entry name" value="Nucleotide cyclase"/>
    <property type="match status" value="1"/>
</dbReference>
<dbReference type="Pfam" id="PF00990">
    <property type="entry name" value="GGDEF"/>
    <property type="match status" value="1"/>
</dbReference>
<feature type="transmembrane region" description="Helical" evidence="5">
    <location>
        <begin position="289"/>
        <end position="312"/>
    </location>
</feature>
<sequence length="820" mass="92198">MRLQSKITLTIIPMIIVPLLLVGILAYLELWSHNVNYSQEQISGYAKGLDTEYNNRIKIAEMALSSLANDDLIQDYLLTEDPDVRYGLMESPVLRRLVSLQKANPSLYEIRLILPDGFEELRVVNRDLPNHTEYEQLSDPFIVAADNPDPLSHHIAVNSDNGELALYVSRQLWLADIGQEGFNAMPELRAVISITLNIDEFATHALPKPWDQGRALLTDSSGNVLEGVGQQLHRPDWMPINLKPVNQSDWEEYTLFGALMAHHSRQIGPNLYLQILLPQMLINSTGRKVGGIVLLMMLATLVVVIPVLLVLLHRQFLSPIQTLNLALDNLGNMGQNSDQVKLRSHGDDEIGELYSAFNRMSQELYQSQQRIQNLAYIDTLTGLPNRALFQRNLDQAVAQSERDNHTLALLFIDLDNFKPINDNMGHQAGDKLLRMIAQRLLLNLRSSDLAGLIDHEHPDSNFSRLGGDEFTVLLPRLDAAHQAGIVAERIIGAVTQPFELDDQTIYIGASIGIALWPEDARSTEQLISHADQAMYEAKNRGKNCFKYFSPNIGQRSREMATIEQRLHLATENQAFELHYQPILETSSGQIRSFEALIRWNDEQLGRIPPDKFIPLAEQNGLIVEIGQQVLNQACEQLCQLHQQGYGSIKMGINLSTRQLTRPQFASEVINTLDRYRLKPSDIYLELTETSVMKGQKQTVRNLSKLSRLGIQIAMDDFGTGYSSLSYLKRLPIDLLKIDRSFINQLENDSNPAILSAIITMAHAMGLEVVAEGVELESQMRFLSDHNCDLVQGYLFSPPRPADGILELLQAQPVPLQQVSA</sequence>
<organism evidence="9 10">
    <name type="scientific">Motiliproteus coralliicola</name>
    <dbReference type="NCBI Taxonomy" id="2283196"/>
    <lineage>
        <taxon>Bacteria</taxon>
        <taxon>Pseudomonadati</taxon>
        <taxon>Pseudomonadota</taxon>
        <taxon>Gammaproteobacteria</taxon>
        <taxon>Oceanospirillales</taxon>
        <taxon>Oceanospirillaceae</taxon>
        <taxon>Motiliproteus</taxon>
    </lineage>
</organism>
<dbReference type="FunFam" id="3.20.20.450:FF:000001">
    <property type="entry name" value="Cyclic di-GMP phosphodiesterase yahA"/>
    <property type="match status" value="1"/>
</dbReference>
<name>A0A369WRJ9_9GAMM</name>
<dbReference type="CDD" id="cd01948">
    <property type="entry name" value="EAL"/>
    <property type="match status" value="1"/>
</dbReference>
<dbReference type="Pfam" id="PF00672">
    <property type="entry name" value="HAMP"/>
    <property type="match status" value="1"/>
</dbReference>
<keyword evidence="5" id="KW-0472">Membrane</keyword>
<dbReference type="SUPFAM" id="SSF141868">
    <property type="entry name" value="EAL domain-like"/>
    <property type="match status" value="1"/>
</dbReference>
<dbReference type="CDD" id="cd06225">
    <property type="entry name" value="HAMP"/>
    <property type="match status" value="1"/>
</dbReference>
<evidence type="ECO:0000259" key="7">
    <source>
        <dbReference type="PROSITE" id="PS50885"/>
    </source>
</evidence>
<dbReference type="GO" id="GO:0071111">
    <property type="term" value="F:cyclic-guanylate-specific phosphodiesterase activity"/>
    <property type="evidence" value="ECO:0007669"/>
    <property type="project" value="UniProtKB-EC"/>
</dbReference>
<evidence type="ECO:0000256" key="3">
    <source>
        <dbReference type="ARBA" id="ARBA00022636"/>
    </source>
</evidence>
<dbReference type="OrthoDB" id="6168558at2"/>
<keyword evidence="10" id="KW-1185">Reference proteome</keyword>
<reference evidence="9 10" key="1">
    <citation type="submission" date="2018-07" db="EMBL/GenBank/DDBJ databases">
        <title>Motiliproteus coralliicola sp. nov., a bacterium isolated from Coral.</title>
        <authorList>
            <person name="Wang G."/>
        </authorList>
    </citation>
    <scope>NUCLEOTIDE SEQUENCE [LARGE SCALE GENOMIC DNA]</scope>
    <source>
        <strain evidence="9 10">C34</strain>
    </source>
</reference>
<dbReference type="AlphaFoldDB" id="A0A369WRJ9"/>
<dbReference type="InterPro" id="IPR029787">
    <property type="entry name" value="Nucleotide_cyclase"/>
</dbReference>
<dbReference type="GO" id="GO:0016020">
    <property type="term" value="C:membrane"/>
    <property type="evidence" value="ECO:0007669"/>
    <property type="project" value="InterPro"/>
</dbReference>
<evidence type="ECO:0000313" key="10">
    <source>
        <dbReference type="Proteomes" id="UP000253769"/>
    </source>
</evidence>
<dbReference type="Pfam" id="PF00563">
    <property type="entry name" value="EAL"/>
    <property type="match status" value="1"/>
</dbReference>
<dbReference type="InterPro" id="IPR043128">
    <property type="entry name" value="Rev_trsase/Diguanyl_cyclase"/>
</dbReference>
<evidence type="ECO:0000259" key="6">
    <source>
        <dbReference type="PROSITE" id="PS50883"/>
    </source>
</evidence>
<dbReference type="GO" id="GO:0071732">
    <property type="term" value="P:cellular response to nitric oxide"/>
    <property type="evidence" value="ECO:0007669"/>
    <property type="project" value="UniProtKB-ARBA"/>
</dbReference>
<dbReference type="GO" id="GO:0007165">
    <property type="term" value="P:signal transduction"/>
    <property type="evidence" value="ECO:0007669"/>
    <property type="project" value="InterPro"/>
</dbReference>
<evidence type="ECO:0000256" key="1">
    <source>
        <dbReference type="ARBA" id="ARBA00001946"/>
    </source>
</evidence>
<comment type="caution">
    <text evidence="9">The sequence shown here is derived from an EMBL/GenBank/DDBJ whole genome shotgun (WGS) entry which is preliminary data.</text>
</comment>
<accession>A0A369WRJ9</accession>
<feature type="transmembrane region" description="Helical" evidence="5">
    <location>
        <begin position="7"/>
        <end position="28"/>
    </location>
</feature>
<dbReference type="SMART" id="SM00052">
    <property type="entry name" value="EAL"/>
    <property type="match status" value="1"/>
</dbReference>
<evidence type="ECO:0000313" key="9">
    <source>
        <dbReference type="EMBL" id="RDE24171.1"/>
    </source>
</evidence>
<dbReference type="FunFam" id="3.30.70.270:FF:000001">
    <property type="entry name" value="Diguanylate cyclase domain protein"/>
    <property type="match status" value="1"/>
</dbReference>
<dbReference type="CDD" id="cd01949">
    <property type="entry name" value="GGDEF"/>
    <property type="match status" value="1"/>
</dbReference>
<dbReference type="InterPro" id="IPR035919">
    <property type="entry name" value="EAL_sf"/>
</dbReference>
<dbReference type="SMART" id="SM00304">
    <property type="entry name" value="HAMP"/>
    <property type="match status" value="1"/>
</dbReference>
<dbReference type="EC" id="3.1.4.52" evidence="2"/>
<comment type="catalytic activity">
    <reaction evidence="4">
        <text>3',3'-c-di-GMP + H2O = 5'-phosphoguanylyl(3'-&gt;5')guanosine + H(+)</text>
        <dbReference type="Rhea" id="RHEA:24902"/>
        <dbReference type="ChEBI" id="CHEBI:15377"/>
        <dbReference type="ChEBI" id="CHEBI:15378"/>
        <dbReference type="ChEBI" id="CHEBI:58754"/>
        <dbReference type="ChEBI" id="CHEBI:58805"/>
        <dbReference type="EC" id="3.1.4.52"/>
    </reaction>
    <physiologicalReaction direction="left-to-right" evidence="4">
        <dbReference type="Rhea" id="RHEA:24903"/>
    </physiologicalReaction>
</comment>
<dbReference type="SMART" id="SM00267">
    <property type="entry name" value="GGDEF"/>
    <property type="match status" value="1"/>
</dbReference>
<dbReference type="PROSITE" id="PS50883">
    <property type="entry name" value="EAL"/>
    <property type="match status" value="1"/>
</dbReference>
<dbReference type="Gene3D" id="6.10.340.10">
    <property type="match status" value="1"/>
</dbReference>
<dbReference type="InterPro" id="IPR052155">
    <property type="entry name" value="Biofilm_reg_signaling"/>
</dbReference>
<dbReference type="RefSeq" id="WP_114693756.1">
    <property type="nucleotide sequence ID" value="NZ_QQOH01000001.1"/>
</dbReference>
<dbReference type="InterPro" id="IPR003660">
    <property type="entry name" value="HAMP_dom"/>
</dbReference>
<dbReference type="NCBIfam" id="TIGR00254">
    <property type="entry name" value="GGDEF"/>
    <property type="match status" value="1"/>
</dbReference>
<keyword evidence="3" id="KW-0973">c-di-GMP</keyword>
<dbReference type="PROSITE" id="PS50887">
    <property type="entry name" value="GGDEF"/>
    <property type="match status" value="1"/>
</dbReference>
<dbReference type="InterPro" id="IPR000160">
    <property type="entry name" value="GGDEF_dom"/>
</dbReference>
<feature type="domain" description="GGDEF" evidence="8">
    <location>
        <begin position="405"/>
        <end position="550"/>
    </location>
</feature>
<dbReference type="PROSITE" id="PS50885">
    <property type="entry name" value="HAMP"/>
    <property type="match status" value="1"/>
</dbReference>
<evidence type="ECO:0000256" key="5">
    <source>
        <dbReference type="SAM" id="Phobius"/>
    </source>
</evidence>
<keyword evidence="5" id="KW-1133">Transmembrane helix</keyword>
<dbReference type="Gene3D" id="3.30.70.270">
    <property type="match status" value="1"/>
</dbReference>
<feature type="domain" description="EAL" evidence="6">
    <location>
        <begin position="559"/>
        <end position="812"/>
    </location>
</feature>
<feature type="domain" description="HAMP" evidence="7">
    <location>
        <begin position="314"/>
        <end position="369"/>
    </location>
</feature>
<evidence type="ECO:0000259" key="8">
    <source>
        <dbReference type="PROSITE" id="PS50887"/>
    </source>
</evidence>
<keyword evidence="5" id="KW-0812">Transmembrane</keyword>
<dbReference type="PANTHER" id="PTHR44757:SF2">
    <property type="entry name" value="BIOFILM ARCHITECTURE MAINTENANCE PROTEIN MBAA"/>
    <property type="match status" value="1"/>
</dbReference>
<evidence type="ECO:0000256" key="4">
    <source>
        <dbReference type="ARBA" id="ARBA00051114"/>
    </source>
</evidence>
<gene>
    <name evidence="9" type="ORF">DV711_00815</name>
</gene>
<evidence type="ECO:0000256" key="2">
    <source>
        <dbReference type="ARBA" id="ARBA00012282"/>
    </source>
</evidence>
<dbReference type="InterPro" id="IPR001633">
    <property type="entry name" value="EAL_dom"/>
</dbReference>
<proteinExistence type="predicted"/>
<dbReference type="EMBL" id="QQOH01000001">
    <property type="protein sequence ID" value="RDE24171.1"/>
    <property type="molecule type" value="Genomic_DNA"/>
</dbReference>
<dbReference type="Proteomes" id="UP000253769">
    <property type="component" value="Unassembled WGS sequence"/>
</dbReference>
<protein>
    <recommendedName>
        <fullName evidence="2">cyclic-guanylate-specific phosphodiesterase</fullName>
        <ecNumber evidence="2">3.1.4.52</ecNumber>
    </recommendedName>
</protein>
<comment type="cofactor">
    <cofactor evidence="1">
        <name>Mg(2+)</name>
        <dbReference type="ChEBI" id="CHEBI:18420"/>
    </cofactor>
</comment>
<dbReference type="PANTHER" id="PTHR44757">
    <property type="entry name" value="DIGUANYLATE CYCLASE DGCP"/>
    <property type="match status" value="1"/>
</dbReference>
<dbReference type="Gene3D" id="3.20.20.450">
    <property type="entry name" value="EAL domain"/>
    <property type="match status" value="1"/>
</dbReference>